<keyword evidence="3" id="KW-1185">Reference proteome</keyword>
<dbReference type="Proteomes" id="UP000799118">
    <property type="component" value="Unassembled WGS sequence"/>
</dbReference>
<name>A0A6A4GSL6_9AGAR</name>
<feature type="non-terminal residue" evidence="2">
    <location>
        <position position="51"/>
    </location>
</feature>
<feature type="region of interest" description="Disordered" evidence="1">
    <location>
        <begin position="1"/>
        <end position="22"/>
    </location>
</feature>
<dbReference type="AlphaFoldDB" id="A0A6A4GSL6"/>
<dbReference type="OrthoDB" id="2917041at2759"/>
<reference evidence="2" key="1">
    <citation type="journal article" date="2019" name="Environ. Microbiol.">
        <title>Fungal ecological strategies reflected in gene transcription - a case study of two litter decomposers.</title>
        <authorList>
            <person name="Barbi F."/>
            <person name="Kohler A."/>
            <person name="Barry K."/>
            <person name="Baskaran P."/>
            <person name="Daum C."/>
            <person name="Fauchery L."/>
            <person name="Ihrmark K."/>
            <person name="Kuo A."/>
            <person name="LaButti K."/>
            <person name="Lipzen A."/>
            <person name="Morin E."/>
            <person name="Grigoriev I.V."/>
            <person name="Henrissat B."/>
            <person name="Lindahl B."/>
            <person name="Martin F."/>
        </authorList>
    </citation>
    <scope>NUCLEOTIDE SEQUENCE</scope>
    <source>
        <strain evidence="2">JB14</strain>
    </source>
</reference>
<organism evidence="2 3">
    <name type="scientific">Gymnopus androsaceus JB14</name>
    <dbReference type="NCBI Taxonomy" id="1447944"/>
    <lineage>
        <taxon>Eukaryota</taxon>
        <taxon>Fungi</taxon>
        <taxon>Dikarya</taxon>
        <taxon>Basidiomycota</taxon>
        <taxon>Agaricomycotina</taxon>
        <taxon>Agaricomycetes</taxon>
        <taxon>Agaricomycetidae</taxon>
        <taxon>Agaricales</taxon>
        <taxon>Marasmiineae</taxon>
        <taxon>Omphalotaceae</taxon>
        <taxon>Gymnopus</taxon>
    </lineage>
</organism>
<gene>
    <name evidence="2" type="ORF">BT96DRAFT_766602</name>
</gene>
<evidence type="ECO:0000256" key="1">
    <source>
        <dbReference type="SAM" id="MobiDB-lite"/>
    </source>
</evidence>
<evidence type="ECO:0000313" key="2">
    <source>
        <dbReference type="EMBL" id="KAE9388779.1"/>
    </source>
</evidence>
<feature type="non-terminal residue" evidence="2">
    <location>
        <position position="1"/>
    </location>
</feature>
<sequence length="51" mass="5412">NTSKECTMGKHGTKMQHQQGGANEENVTAIVAICSNGTTLCLTVIFKGNNM</sequence>
<proteinExistence type="predicted"/>
<evidence type="ECO:0000313" key="3">
    <source>
        <dbReference type="Proteomes" id="UP000799118"/>
    </source>
</evidence>
<accession>A0A6A4GSL6</accession>
<protein>
    <submittedName>
        <fullName evidence="2">Uncharacterized protein</fullName>
    </submittedName>
</protein>
<dbReference type="EMBL" id="ML769727">
    <property type="protein sequence ID" value="KAE9388779.1"/>
    <property type="molecule type" value="Genomic_DNA"/>
</dbReference>